<dbReference type="RefSeq" id="WP_035260060.1">
    <property type="nucleotide sequence ID" value="NZ_JFKE01000005.1"/>
</dbReference>
<evidence type="ECO:0000259" key="2">
    <source>
        <dbReference type="SMART" id="SM00858"/>
    </source>
</evidence>
<dbReference type="NCBIfam" id="TIGR03177">
    <property type="entry name" value="pilus_cpaB"/>
    <property type="match status" value="1"/>
</dbReference>
<dbReference type="AlphaFoldDB" id="A0A037ZFP3"/>
<evidence type="ECO:0000313" key="3">
    <source>
        <dbReference type="EMBL" id="KAJ54938.1"/>
    </source>
</evidence>
<accession>A0A037ZFP3</accession>
<proteinExistence type="predicted"/>
<dbReference type="OrthoDB" id="163768at2"/>
<dbReference type="InterPro" id="IPR031571">
    <property type="entry name" value="RcpC_dom"/>
</dbReference>
<feature type="domain" description="SAF" evidence="2">
    <location>
        <begin position="44"/>
        <end position="112"/>
    </location>
</feature>
<evidence type="ECO:0000256" key="1">
    <source>
        <dbReference type="SAM" id="MobiDB-lite"/>
    </source>
</evidence>
<keyword evidence="4" id="KW-1185">Reference proteome</keyword>
<gene>
    <name evidence="3" type="ORF">ACMU_14340</name>
</gene>
<dbReference type="Pfam" id="PF16976">
    <property type="entry name" value="RcpC"/>
    <property type="match status" value="1"/>
</dbReference>
<dbReference type="CDD" id="cd11614">
    <property type="entry name" value="SAF_CpaB_FlgA_like"/>
    <property type="match status" value="1"/>
</dbReference>
<dbReference type="Pfam" id="PF08666">
    <property type="entry name" value="SAF"/>
    <property type="match status" value="1"/>
</dbReference>
<dbReference type="EMBL" id="JFKE01000005">
    <property type="protein sequence ID" value="KAJ54938.1"/>
    <property type="molecule type" value="Genomic_DNA"/>
</dbReference>
<sequence>MRFGSFLVTLVGVGLAAGAVFLAKDYLGDPTGAATASPATPQTVNIVIAKRDIEFGQPVGPQALTVQQWPAEAVPRGAFTSISALVGDDATQNKRALVRLYEGEVILASKLSEPGERVTIVQKLGENTRAMAIKVDAVTAVGGFVTPGDYVDILLTQTSGDSMRAGTILQNIRVIGVDQQSEESADQPVVARTVTVEVSPDQGQRLALAQRAGTLSLTLRTLNEVQDTALDLVELSDLFAAPEPEVEVDVQAEVEAPVSPRKPSITVRRGTETQTVQLR</sequence>
<dbReference type="SMART" id="SM00858">
    <property type="entry name" value="SAF"/>
    <property type="match status" value="1"/>
</dbReference>
<dbReference type="InterPro" id="IPR017592">
    <property type="entry name" value="Pilus_assmbl_Flp-typ_CpaB"/>
</dbReference>
<reference evidence="3 4" key="1">
    <citation type="submission" date="2014-03" db="EMBL/GenBank/DDBJ databases">
        <title>Draft Genome Sequence of Actibacterium mucosum KCTC 23349, a Marine Alphaproteobacterium with Complex Ionic Requirements Isolated from Mediterranean Seawater at Malvarrosa Beach, Valencia, Spain.</title>
        <authorList>
            <person name="Arahal D.R."/>
            <person name="Shao Z."/>
            <person name="Lai Q."/>
            <person name="Pujalte M.J."/>
        </authorList>
    </citation>
    <scope>NUCLEOTIDE SEQUENCE [LARGE SCALE GENOMIC DNA]</scope>
    <source>
        <strain evidence="3 4">KCTC 23349</strain>
    </source>
</reference>
<protein>
    <recommendedName>
        <fullName evidence="2">SAF domain-containing protein</fullName>
    </recommendedName>
</protein>
<organism evidence="3 4">
    <name type="scientific">Actibacterium mucosum KCTC 23349</name>
    <dbReference type="NCBI Taxonomy" id="1454373"/>
    <lineage>
        <taxon>Bacteria</taxon>
        <taxon>Pseudomonadati</taxon>
        <taxon>Pseudomonadota</taxon>
        <taxon>Alphaproteobacteria</taxon>
        <taxon>Rhodobacterales</taxon>
        <taxon>Roseobacteraceae</taxon>
        <taxon>Actibacterium</taxon>
    </lineage>
</organism>
<comment type="caution">
    <text evidence="3">The sequence shown here is derived from an EMBL/GenBank/DDBJ whole genome shotgun (WGS) entry which is preliminary data.</text>
</comment>
<dbReference type="InterPro" id="IPR013974">
    <property type="entry name" value="SAF"/>
</dbReference>
<feature type="region of interest" description="Disordered" evidence="1">
    <location>
        <begin position="257"/>
        <end position="279"/>
    </location>
</feature>
<dbReference type="STRING" id="1454373.ACMU_14340"/>
<name>A0A037ZFP3_9RHOB</name>
<evidence type="ECO:0000313" key="4">
    <source>
        <dbReference type="Proteomes" id="UP000026249"/>
    </source>
</evidence>
<dbReference type="Proteomes" id="UP000026249">
    <property type="component" value="Unassembled WGS sequence"/>
</dbReference>